<organism evidence="1 2">
    <name type="scientific">Phocaeicola plebeius (strain DSM 17135 / JCM 12973 / CCUG 54634 / M2)</name>
    <name type="common">Bacteroides plebeius</name>
    <dbReference type="NCBI Taxonomy" id="484018"/>
    <lineage>
        <taxon>Bacteria</taxon>
        <taxon>Pseudomonadati</taxon>
        <taxon>Bacteroidota</taxon>
        <taxon>Bacteroidia</taxon>
        <taxon>Bacteroidales</taxon>
        <taxon>Bacteroidaceae</taxon>
        <taxon>Phocaeicola</taxon>
    </lineage>
</organism>
<dbReference type="AlphaFoldDB" id="B5CW54"/>
<gene>
    <name evidence="1" type="ORF">BACPLE_00944</name>
</gene>
<evidence type="ECO:0000313" key="2">
    <source>
        <dbReference type="Proteomes" id="UP000003452"/>
    </source>
</evidence>
<reference evidence="1 2" key="1">
    <citation type="submission" date="2008-08" db="EMBL/GenBank/DDBJ databases">
        <title>Draft genome sequence of Bacteroides plebeius (DSM 17135).</title>
        <authorList>
            <person name="Sudarsanam P."/>
            <person name="Ley R."/>
            <person name="Guruge J."/>
            <person name="Turnbaugh P.J."/>
            <person name="Mahowald M."/>
            <person name="Liep D."/>
            <person name="Gordon J."/>
        </authorList>
    </citation>
    <scope>NUCLEOTIDE SEQUENCE [LARGE SCALE GENOMIC DNA]</scope>
    <source>
        <strain evidence="2">DSM 17135 / JCM 12973 / M2</strain>
    </source>
</reference>
<comment type="caution">
    <text evidence="1">The sequence shown here is derived from an EMBL/GenBank/DDBJ whole genome shotgun (WGS) entry which is preliminary data.</text>
</comment>
<protein>
    <submittedName>
        <fullName evidence="1">Uncharacterized protein</fullName>
    </submittedName>
</protein>
<reference evidence="1 2" key="2">
    <citation type="submission" date="2008-08" db="EMBL/GenBank/DDBJ databases">
        <authorList>
            <person name="Fulton L."/>
            <person name="Clifton S."/>
            <person name="Fulton B."/>
            <person name="Xu J."/>
            <person name="Minx P."/>
            <person name="Pepin K.H."/>
            <person name="Johnson M."/>
            <person name="Thiruvilangam P."/>
            <person name="Bhonagiri V."/>
            <person name="Nash W.E."/>
            <person name="Mardis E.R."/>
            <person name="Wilson R.K."/>
        </authorList>
    </citation>
    <scope>NUCLEOTIDE SEQUENCE [LARGE SCALE GENOMIC DNA]</scope>
    <source>
        <strain evidence="2">DSM 17135 / JCM 12973 / M2</strain>
    </source>
</reference>
<dbReference type="Proteomes" id="UP000003452">
    <property type="component" value="Unassembled WGS sequence"/>
</dbReference>
<dbReference type="HOGENOM" id="CLU_3247436_0_0_10"/>
<dbReference type="EMBL" id="ABQC02000012">
    <property type="protein sequence ID" value="EDY96501.1"/>
    <property type="molecule type" value="Genomic_DNA"/>
</dbReference>
<evidence type="ECO:0000313" key="1">
    <source>
        <dbReference type="EMBL" id="EDY96501.1"/>
    </source>
</evidence>
<accession>B5CW54</accession>
<sequence>MTLRAQAGTPWDVVGHLGTLLGDFVGEIITNIRNGNGDTETM</sequence>
<name>B5CW54_PHOPM</name>
<proteinExistence type="predicted"/>